<keyword evidence="1" id="KW-0812">Transmembrane</keyword>
<proteinExistence type="predicted"/>
<reference evidence="3" key="2">
    <citation type="submission" date="2019-10" db="EMBL/GenBank/DDBJ databases">
        <title>A de novo genome assembly of a pear dwarfing rootstock.</title>
        <authorList>
            <person name="Wang F."/>
            <person name="Wang J."/>
            <person name="Li S."/>
            <person name="Zhang Y."/>
            <person name="Fang M."/>
            <person name="Ma L."/>
            <person name="Zhao Y."/>
            <person name="Jiang S."/>
        </authorList>
    </citation>
    <scope>NUCLEOTIDE SEQUENCE [LARGE SCALE GENOMIC DNA]</scope>
</reference>
<gene>
    <name evidence="2" type="ORF">D8674_027628</name>
</gene>
<keyword evidence="1" id="KW-1133">Transmembrane helix</keyword>
<protein>
    <submittedName>
        <fullName evidence="2">Long chain base biosynthesis protein 2a-like</fullName>
    </submittedName>
</protein>
<name>A0A5N5IQB4_9ROSA</name>
<feature type="transmembrane region" description="Helical" evidence="1">
    <location>
        <begin position="117"/>
        <end position="138"/>
    </location>
</feature>
<dbReference type="EMBL" id="SMOL01000004">
    <property type="protein sequence ID" value="KAB2637094.1"/>
    <property type="molecule type" value="Genomic_DNA"/>
</dbReference>
<comment type="caution">
    <text evidence="2">The sequence shown here is derived from an EMBL/GenBank/DDBJ whole genome shotgun (WGS) entry which is preliminary data.</text>
</comment>
<reference evidence="2 3" key="3">
    <citation type="submission" date="2019-11" db="EMBL/GenBank/DDBJ databases">
        <title>A de novo genome assembly of a pear dwarfing rootstock.</title>
        <authorList>
            <person name="Wang F."/>
            <person name="Wang J."/>
            <person name="Li S."/>
            <person name="Zhang Y."/>
            <person name="Fang M."/>
            <person name="Ma L."/>
            <person name="Zhao Y."/>
            <person name="Jiang S."/>
        </authorList>
    </citation>
    <scope>NUCLEOTIDE SEQUENCE [LARGE SCALE GENOMIC DNA]</scope>
    <source>
        <strain evidence="2">S2</strain>
        <tissue evidence="2">Leaf</tissue>
    </source>
</reference>
<evidence type="ECO:0000256" key="1">
    <source>
        <dbReference type="SAM" id="Phobius"/>
    </source>
</evidence>
<dbReference type="AlphaFoldDB" id="A0A5N5IQB4"/>
<evidence type="ECO:0000313" key="2">
    <source>
        <dbReference type="EMBL" id="KAB2637094.1"/>
    </source>
</evidence>
<sequence length="171" mass="19888">MARCGIWWEGMMLTERRREREGGRGIERGLFNEKAKINPFNLLIGGGTHKHQENVVETIIPKSLSFMNAFQLIAMSNDLDLPVYVSACSVVRFIPAWVFKLRQVNFKNSCLTSCYNYYFFTIILVLMIKFGFAHLGIFQFRTLETMCFNYILHEITMIDNNENSSYEKPCS</sequence>
<dbReference type="Proteomes" id="UP000327157">
    <property type="component" value="Chromosome 5"/>
</dbReference>
<reference evidence="2 3" key="1">
    <citation type="submission" date="2019-09" db="EMBL/GenBank/DDBJ databases">
        <authorList>
            <person name="Ou C."/>
        </authorList>
    </citation>
    <scope>NUCLEOTIDE SEQUENCE [LARGE SCALE GENOMIC DNA]</scope>
    <source>
        <strain evidence="2">S2</strain>
        <tissue evidence="2">Leaf</tissue>
    </source>
</reference>
<accession>A0A5N5IQB4</accession>
<organism evidence="2 3">
    <name type="scientific">Pyrus ussuriensis x Pyrus communis</name>
    <dbReference type="NCBI Taxonomy" id="2448454"/>
    <lineage>
        <taxon>Eukaryota</taxon>
        <taxon>Viridiplantae</taxon>
        <taxon>Streptophyta</taxon>
        <taxon>Embryophyta</taxon>
        <taxon>Tracheophyta</taxon>
        <taxon>Spermatophyta</taxon>
        <taxon>Magnoliopsida</taxon>
        <taxon>eudicotyledons</taxon>
        <taxon>Gunneridae</taxon>
        <taxon>Pentapetalae</taxon>
        <taxon>rosids</taxon>
        <taxon>fabids</taxon>
        <taxon>Rosales</taxon>
        <taxon>Rosaceae</taxon>
        <taxon>Amygdaloideae</taxon>
        <taxon>Maleae</taxon>
        <taxon>Pyrus</taxon>
    </lineage>
</organism>
<keyword evidence="1" id="KW-0472">Membrane</keyword>
<keyword evidence="3" id="KW-1185">Reference proteome</keyword>
<evidence type="ECO:0000313" key="3">
    <source>
        <dbReference type="Proteomes" id="UP000327157"/>
    </source>
</evidence>